<dbReference type="InterPro" id="IPR000048">
    <property type="entry name" value="IQ_motif_EF-hand-BS"/>
</dbReference>
<gene>
    <name evidence="2" type="ORF">H257_04327</name>
</gene>
<dbReference type="SMART" id="SM00015">
    <property type="entry name" value="IQ"/>
    <property type="match status" value="2"/>
</dbReference>
<evidence type="ECO:0000313" key="2">
    <source>
        <dbReference type="EMBL" id="ETV83636.1"/>
    </source>
</evidence>
<dbReference type="EMBL" id="KI913120">
    <property type="protein sequence ID" value="ETV83636.1"/>
    <property type="molecule type" value="Genomic_DNA"/>
</dbReference>
<protein>
    <submittedName>
        <fullName evidence="2">Uncharacterized protein</fullName>
    </submittedName>
</protein>
<dbReference type="GeneID" id="20806323"/>
<feature type="compositionally biased region" description="Low complexity" evidence="1">
    <location>
        <begin position="201"/>
        <end position="217"/>
    </location>
</feature>
<dbReference type="AlphaFoldDB" id="W4GWE6"/>
<accession>W4GWE6</accession>
<feature type="region of interest" description="Disordered" evidence="1">
    <location>
        <begin position="554"/>
        <end position="595"/>
    </location>
</feature>
<sequence length="615" mass="71270">MRVENVKPRPPPLSKQAPLRSSRRVMGGSHDAKSSVAAVPADELTRIKALFSEIVRLGIARSQDTAQLCSNNGRPSLSTHSTTRLGMECQYREEWRVSREDNIFKQLDHFLSQSSIQLQDHNDLHDHLRLAMETIASTIGSNELKPQRSTSKQQQQLLRAMHLDQALRRMEGRDKTSPLLICQDMVRGTRAQFQQVLAGDTSSTLTSLPPSSHITTPDNQVLDRSSSEVQLRKLYENVAAIKSVELVNAPTSTGFTRLLEAQRWAEVSKSNEERAHAHRKHVLVRRIQRTFRFYRAVAKEGERVALARSQLEFHAASRLQRQYRRWKQWMTFKSNRLVTFRRNFSAIRIAAWVVFRFRFQKCCRRFHADSWLPPAVSLLLEESATCEPPDEWKVLTSAVIKIQSTVRRHLVRRRVRQTWHFHLLRRRRQDRLEWRDARNLHQSTAILVDELVEWHRMLSLEQERTQAAIVAEHKVFIVEWEKYSADLTKQCLKAKLTDEWVPQLDSHSGNTYYLNLKSTAIHHDHPNILSTTYIHSRYILNDIAFLRHIPNYTSTTRGETSDQAAPPRRSSVPRTHPSTGGAFSPSHHGEKFPRLRHRARDVCIVGMRRSTVVNK</sequence>
<organism evidence="2">
    <name type="scientific">Aphanomyces astaci</name>
    <name type="common">Crayfish plague agent</name>
    <dbReference type="NCBI Taxonomy" id="112090"/>
    <lineage>
        <taxon>Eukaryota</taxon>
        <taxon>Sar</taxon>
        <taxon>Stramenopiles</taxon>
        <taxon>Oomycota</taxon>
        <taxon>Saprolegniomycetes</taxon>
        <taxon>Saprolegniales</taxon>
        <taxon>Verrucalvaceae</taxon>
        <taxon>Aphanomyces</taxon>
    </lineage>
</organism>
<reference evidence="2" key="1">
    <citation type="submission" date="2013-12" db="EMBL/GenBank/DDBJ databases">
        <title>The Genome Sequence of Aphanomyces astaci APO3.</title>
        <authorList>
            <consortium name="The Broad Institute Genomics Platform"/>
            <person name="Russ C."/>
            <person name="Tyler B."/>
            <person name="van West P."/>
            <person name="Dieguez-Uribeondo J."/>
            <person name="Young S.K."/>
            <person name="Zeng Q."/>
            <person name="Gargeya S."/>
            <person name="Fitzgerald M."/>
            <person name="Abouelleil A."/>
            <person name="Alvarado L."/>
            <person name="Chapman S.B."/>
            <person name="Gainer-Dewar J."/>
            <person name="Goldberg J."/>
            <person name="Griggs A."/>
            <person name="Gujja S."/>
            <person name="Hansen M."/>
            <person name="Howarth C."/>
            <person name="Imamovic A."/>
            <person name="Ireland A."/>
            <person name="Larimer J."/>
            <person name="McCowan C."/>
            <person name="Murphy C."/>
            <person name="Pearson M."/>
            <person name="Poon T.W."/>
            <person name="Priest M."/>
            <person name="Roberts A."/>
            <person name="Saif S."/>
            <person name="Shea T."/>
            <person name="Sykes S."/>
            <person name="Wortman J."/>
            <person name="Nusbaum C."/>
            <person name="Birren B."/>
        </authorList>
    </citation>
    <scope>NUCLEOTIDE SEQUENCE [LARGE SCALE GENOMIC DNA]</scope>
    <source>
        <strain evidence="2">APO3</strain>
    </source>
</reference>
<feature type="compositionally biased region" description="Polar residues" evidence="1">
    <location>
        <begin position="554"/>
        <end position="563"/>
    </location>
</feature>
<dbReference type="OrthoDB" id="77973at2759"/>
<feature type="region of interest" description="Disordered" evidence="1">
    <location>
        <begin position="1"/>
        <end position="35"/>
    </location>
</feature>
<dbReference type="Pfam" id="PF00612">
    <property type="entry name" value="IQ"/>
    <property type="match status" value="1"/>
</dbReference>
<dbReference type="PROSITE" id="PS50096">
    <property type="entry name" value="IQ"/>
    <property type="match status" value="1"/>
</dbReference>
<evidence type="ECO:0000256" key="1">
    <source>
        <dbReference type="SAM" id="MobiDB-lite"/>
    </source>
</evidence>
<proteinExistence type="predicted"/>
<dbReference type="VEuPathDB" id="FungiDB:H257_04327"/>
<name>W4GWE6_APHAT</name>
<dbReference type="RefSeq" id="XP_009827066.1">
    <property type="nucleotide sequence ID" value="XM_009828764.1"/>
</dbReference>
<feature type="region of interest" description="Disordered" evidence="1">
    <location>
        <begin position="201"/>
        <end position="223"/>
    </location>
</feature>